<dbReference type="EMBL" id="MHQT01000002">
    <property type="protein sequence ID" value="OHA10171.1"/>
    <property type="molecule type" value="Genomic_DNA"/>
</dbReference>
<evidence type="ECO:0000313" key="1">
    <source>
        <dbReference type="EMBL" id="OHA10171.1"/>
    </source>
</evidence>
<comment type="caution">
    <text evidence="1">The sequence shown here is derived from an EMBL/GenBank/DDBJ whole genome shotgun (WGS) entry which is preliminary data.</text>
</comment>
<dbReference type="AlphaFoldDB" id="A0A1G2LH91"/>
<reference evidence="1 2" key="1">
    <citation type="journal article" date="2016" name="Nat. Commun.">
        <title>Thousands of microbial genomes shed light on interconnected biogeochemical processes in an aquifer system.</title>
        <authorList>
            <person name="Anantharaman K."/>
            <person name="Brown C.T."/>
            <person name="Hug L.A."/>
            <person name="Sharon I."/>
            <person name="Castelle C.J."/>
            <person name="Probst A.J."/>
            <person name="Thomas B.C."/>
            <person name="Singh A."/>
            <person name="Wilkins M.J."/>
            <person name="Karaoz U."/>
            <person name="Brodie E.L."/>
            <person name="Williams K.H."/>
            <person name="Hubbard S.S."/>
            <person name="Banfield J.F."/>
        </authorList>
    </citation>
    <scope>NUCLEOTIDE SEQUENCE [LARGE SCALE GENOMIC DNA]</scope>
</reference>
<protein>
    <submittedName>
        <fullName evidence="1">Uncharacterized protein</fullName>
    </submittedName>
</protein>
<proteinExistence type="predicted"/>
<gene>
    <name evidence="1" type="ORF">A3A44_02085</name>
</gene>
<organism evidence="1 2">
    <name type="scientific">Candidatus Sungbacteria bacterium RIFCSPLOWO2_01_FULL_60_25</name>
    <dbReference type="NCBI Taxonomy" id="1802281"/>
    <lineage>
        <taxon>Bacteria</taxon>
        <taxon>Candidatus Sungiibacteriota</taxon>
    </lineage>
</organism>
<sequence length="74" mass="8474">MRGAMLRCERCQRGHFAMDGKLAFYERPSEHVKATEFGYGWPEPLYFLGVEMDSPPIPLTELLHFAKIAKNSEA</sequence>
<evidence type="ECO:0000313" key="2">
    <source>
        <dbReference type="Proteomes" id="UP000178977"/>
    </source>
</evidence>
<accession>A0A1G2LH91</accession>
<dbReference type="Proteomes" id="UP000178977">
    <property type="component" value="Unassembled WGS sequence"/>
</dbReference>
<name>A0A1G2LH91_9BACT</name>